<name>A0A9X1M540_9MICC</name>
<gene>
    <name evidence="3" type="ORF">LJ751_17370</name>
</gene>
<evidence type="ECO:0000256" key="2">
    <source>
        <dbReference type="SAM" id="Phobius"/>
    </source>
</evidence>
<keyword evidence="2" id="KW-0812">Transmembrane</keyword>
<proteinExistence type="predicted"/>
<feature type="region of interest" description="Disordered" evidence="1">
    <location>
        <begin position="32"/>
        <end position="52"/>
    </location>
</feature>
<comment type="caution">
    <text evidence="3">The sequence shown here is derived from an EMBL/GenBank/DDBJ whole genome shotgun (WGS) entry which is preliminary data.</text>
</comment>
<reference evidence="3" key="1">
    <citation type="submission" date="2021-10" db="EMBL/GenBank/DDBJ databases">
        <title>Novel species in genus Arthrobacter.</title>
        <authorList>
            <person name="Liu Y."/>
        </authorList>
    </citation>
    <scope>NUCLEOTIDE SEQUENCE</scope>
    <source>
        <strain evidence="3">Zg-Y809</strain>
    </source>
</reference>
<accession>A0A9X1M540</accession>
<dbReference type="RefSeq" id="WP_227909306.1">
    <property type="nucleotide sequence ID" value="NZ_CP095461.1"/>
</dbReference>
<evidence type="ECO:0000313" key="3">
    <source>
        <dbReference type="EMBL" id="MCC3271097.1"/>
    </source>
</evidence>
<evidence type="ECO:0008006" key="5">
    <source>
        <dbReference type="Google" id="ProtNLM"/>
    </source>
</evidence>
<evidence type="ECO:0000256" key="1">
    <source>
        <dbReference type="SAM" id="MobiDB-lite"/>
    </source>
</evidence>
<sequence length="813" mass="86846">MINDAKIENIRTDTHVEEWRKRLIQGIESGERVQPVDQVGSTPTGEDKYPVSTDSLPTLDAAVLRDILVNFVGKHDPRGLTITNVRIVGELDLEHLVLDFPIAFEHVHMDSDLNLNGFNSPQLDFYKSGFQSIRLEHASFNKNLIIQECSIEEQLDIGKVSCGELCLDSTTIFARTASEWPALKAQGLTVCGPVNAYNIECRGEVSFVGAKVGGHLALSGAKVTKKCGTSERHLTTQEDMPYKHCTDNAICMDSVEVGGVLELRDLDCGCSVRLRGAKIGGQLILTNSKIGRRNPVTSKGRSVSSCQLDLTGAYIGHNSILQGLITGNVTLHDATMKDLDLDNAQVGSSEGKSIEATGASLASVSLTGGRLQGVADFQQSTIAGSITSRPSNPRTVLAGLNISRAVIEGGVDLGYIQITKYGVSAEHANITGQFVIHLNSSVATAVPASPAIDAANSRMQNFRTTGSTALGGSMNFDGATVAHLQLGGTSSRENEYASNKSGSVIAKHEMTSMRARNANILHLQVHNDSAWQGGLILSGSAIGHLNFESGSSSAPSVTGTTAFTLTNVSGLPFTDWKASLSWLQASTEASSLPYEIDAHESGPLTPTDSHPRSFRAQPWLEVARVFESSGQESDGRRLRYEAADRLLRTRKSWFSNTVWRHISKWTIGHGFYSQAAIAWLGILWVISTLLVGMNAAAFTPTDRSAAFIITSEDASAAAIRPTVEEPAASDSTPTAESKVATAVTTPAPLAYPSLIPPLYAVDVVLSPLGTGQSTAWQVSTDAWLSVGLTIIKMMSWALLGLFITGISGLLGKK</sequence>
<dbReference type="EMBL" id="JAJFZP010000020">
    <property type="protein sequence ID" value="MCC3271097.1"/>
    <property type="molecule type" value="Genomic_DNA"/>
</dbReference>
<keyword evidence="2" id="KW-0472">Membrane</keyword>
<dbReference type="Proteomes" id="UP001139264">
    <property type="component" value="Unassembled WGS sequence"/>
</dbReference>
<organism evidence="3 4">
    <name type="scientific">Arthrobacter gengyunqii</name>
    <dbReference type="NCBI Taxonomy" id="2886940"/>
    <lineage>
        <taxon>Bacteria</taxon>
        <taxon>Bacillati</taxon>
        <taxon>Actinomycetota</taxon>
        <taxon>Actinomycetes</taxon>
        <taxon>Micrococcales</taxon>
        <taxon>Micrococcaceae</taxon>
        <taxon>Arthrobacter</taxon>
    </lineage>
</organism>
<feature type="transmembrane region" description="Helical" evidence="2">
    <location>
        <begin position="793"/>
        <end position="811"/>
    </location>
</feature>
<keyword evidence="2" id="KW-1133">Transmembrane helix</keyword>
<dbReference type="AlphaFoldDB" id="A0A9X1M540"/>
<protein>
    <recommendedName>
        <fullName evidence="5">Membrane-associated oxidoreductase</fullName>
    </recommendedName>
</protein>
<evidence type="ECO:0000313" key="4">
    <source>
        <dbReference type="Proteomes" id="UP001139264"/>
    </source>
</evidence>
<feature type="transmembrane region" description="Helical" evidence="2">
    <location>
        <begin position="676"/>
        <end position="698"/>
    </location>
</feature>
<dbReference type="Gene3D" id="2.160.20.80">
    <property type="entry name" value="E3 ubiquitin-protein ligase SopA"/>
    <property type="match status" value="1"/>
</dbReference>